<organism evidence="4 5">
    <name type="scientific">Nothobranchius furzeri</name>
    <name type="common">Turquoise killifish</name>
    <dbReference type="NCBI Taxonomy" id="105023"/>
    <lineage>
        <taxon>Eukaryota</taxon>
        <taxon>Metazoa</taxon>
        <taxon>Chordata</taxon>
        <taxon>Craniata</taxon>
        <taxon>Vertebrata</taxon>
        <taxon>Euteleostomi</taxon>
        <taxon>Actinopterygii</taxon>
        <taxon>Neopterygii</taxon>
        <taxon>Teleostei</taxon>
        <taxon>Neoteleostei</taxon>
        <taxon>Acanthomorphata</taxon>
        <taxon>Ovalentaria</taxon>
        <taxon>Atherinomorphae</taxon>
        <taxon>Cyprinodontiformes</taxon>
        <taxon>Nothobranchiidae</taxon>
        <taxon>Nothobranchius</taxon>
    </lineage>
</organism>
<comment type="caution">
    <text evidence="4">The sequence shown here is derived from an EMBL/GenBank/DDBJ whole genome shotgun (WGS) entry which is preliminary data.</text>
</comment>
<comment type="similarity">
    <text evidence="1">Belongs to the Niban family.</text>
</comment>
<reference evidence="4" key="1">
    <citation type="submission" date="2020-03" db="EMBL/GenBank/DDBJ databases">
        <title>Intra-Species Differences in Population Size shape Life History and Genome Evolution.</title>
        <authorList>
            <person name="Willemsen D."/>
            <person name="Cui R."/>
            <person name="Valenzano D.R."/>
        </authorList>
    </citation>
    <scope>NUCLEOTIDE SEQUENCE</scope>
    <source>
        <strain evidence="4">GRZ</strain>
        <tissue evidence="4">Whole</tissue>
    </source>
</reference>
<evidence type="ECO:0000256" key="1">
    <source>
        <dbReference type="ARBA" id="ARBA00010251"/>
    </source>
</evidence>
<dbReference type="InterPro" id="IPR059060">
    <property type="entry name" value="Niban_1/2/3_dom"/>
</dbReference>
<protein>
    <submittedName>
        <fullName evidence="4">Protein Niban-like</fullName>
    </submittedName>
</protein>
<feature type="compositionally biased region" description="Polar residues" evidence="2">
    <location>
        <begin position="439"/>
        <end position="457"/>
    </location>
</feature>
<dbReference type="AlphaFoldDB" id="A0A9D2XKD0"/>
<dbReference type="Proteomes" id="UP000822369">
    <property type="component" value="Chromosome 17"/>
</dbReference>
<proteinExistence type="inferred from homology"/>
<evidence type="ECO:0000256" key="2">
    <source>
        <dbReference type="SAM" id="MobiDB-lite"/>
    </source>
</evidence>
<name>A0A9D2XKD0_NOTFU</name>
<dbReference type="InterPro" id="IPR026088">
    <property type="entry name" value="Niban-like"/>
</dbReference>
<evidence type="ECO:0000313" key="5">
    <source>
        <dbReference type="Proteomes" id="UP000822369"/>
    </source>
</evidence>
<dbReference type="EMBL" id="JAAVVJ010000017">
    <property type="protein sequence ID" value="KAF7203507.1"/>
    <property type="molecule type" value="Genomic_DNA"/>
</dbReference>
<feature type="compositionally biased region" description="Pro residues" evidence="2">
    <location>
        <begin position="607"/>
        <end position="622"/>
    </location>
</feature>
<feature type="compositionally biased region" description="Basic and acidic residues" evidence="2">
    <location>
        <begin position="505"/>
        <end position="521"/>
    </location>
</feature>
<evidence type="ECO:0000313" key="4">
    <source>
        <dbReference type="EMBL" id="KAF7203507.1"/>
    </source>
</evidence>
<feature type="domain" description="Niban 1/2/3" evidence="3">
    <location>
        <begin position="111"/>
        <end position="274"/>
    </location>
</feature>
<gene>
    <name evidence="4" type="ORF">G4P62_019689</name>
</gene>
<feature type="compositionally biased region" description="Low complexity" evidence="2">
    <location>
        <begin position="340"/>
        <end position="363"/>
    </location>
</feature>
<feature type="region of interest" description="Disordered" evidence="2">
    <location>
        <begin position="433"/>
        <end position="624"/>
    </location>
</feature>
<feature type="region of interest" description="Disordered" evidence="2">
    <location>
        <begin position="338"/>
        <end position="363"/>
    </location>
</feature>
<dbReference type="PANTHER" id="PTHR14392:SF3">
    <property type="entry name" value="PROTEIN NIBAN 1"/>
    <property type="match status" value="1"/>
</dbReference>
<feature type="non-terminal residue" evidence="4">
    <location>
        <position position="648"/>
    </location>
</feature>
<feature type="compositionally biased region" description="Polar residues" evidence="2">
    <location>
        <begin position="532"/>
        <end position="574"/>
    </location>
</feature>
<sequence>ETCSLNLMTCAQVMSNLVMEKLLPALQRDLLPRLRARRTEKKRVWFATMEAAYILVQEHLLHGLSVLKVSCRTSARQQEVLMHSDMDQIINTRRQLEEKIRAKVSKPAERLCSESVQPYLGSVLEEMMEPISSGFLEGRQLSETMMDRASQDVLQGAEYEDLKKVLVDMARAGLLSCYQNMGSLQDKLQHLQGRFGFFNITRVVHSAQVDLQQLMKNAAYTFQLLLCRIIEDEPENAASVIEKAKHRVLKQYDYDSSTVRKRIFQDALVSVTLPFIKDNLSPICKTELQTLEQNIFADYSNFIHVENVYESILLEILDKEVSKVVKEAASLHKHNLFTDSSRSSLSSPPVSTPNSPALPLASPVSPKPEVLPLSPLVVKGLPPGLQRDVSPDATEIITPLGRVEPKGEETSGASQWAELPATREHEIQTMKEPEYEPNLSENQDSSAPQTLVQTETAAQLDVQDTKEPPGGQTSPSPVGRLKSEAGQTEDLDQTGEPFQPSAEGSRSEETLQSRSSKDKLEAPSGGEEAEDLTSQQEETGSVTASDPNSLDVSVGSDSPPSEPGSTGDASSISEGSEVAGKDPELSPETPTEAGANVHTDVHIPASSPSPEPPPSPETPPPDCITEIRDLVTEVIEVEELVQHYPGEE</sequence>
<accession>A0A9D2XKD0</accession>
<evidence type="ECO:0000259" key="3">
    <source>
        <dbReference type="Pfam" id="PF26086"/>
    </source>
</evidence>
<feature type="region of interest" description="Disordered" evidence="2">
    <location>
        <begin position="399"/>
        <end position="421"/>
    </location>
</feature>
<dbReference type="PANTHER" id="PTHR14392">
    <property type="entry name" value="NIBAN FAMILY MEMBER"/>
    <property type="match status" value="1"/>
</dbReference>
<dbReference type="Pfam" id="PF26086">
    <property type="entry name" value="Niban2"/>
    <property type="match status" value="1"/>
</dbReference>